<dbReference type="GO" id="GO:0051920">
    <property type="term" value="F:peroxiredoxin activity"/>
    <property type="evidence" value="ECO:0007669"/>
    <property type="project" value="InterPro"/>
</dbReference>
<dbReference type="AlphaFoldDB" id="F0Q5J1"/>
<accession>F0Q5J1</accession>
<evidence type="ECO:0000313" key="3">
    <source>
        <dbReference type="EMBL" id="ADX45619.1"/>
    </source>
</evidence>
<keyword evidence="4" id="KW-1185">Reference proteome</keyword>
<dbReference type="SUPFAM" id="SSF69118">
    <property type="entry name" value="AhpD-like"/>
    <property type="match status" value="1"/>
</dbReference>
<feature type="region of interest" description="Disordered" evidence="1">
    <location>
        <begin position="1"/>
        <end position="26"/>
    </location>
</feature>
<evidence type="ECO:0000259" key="2">
    <source>
        <dbReference type="Pfam" id="PF02627"/>
    </source>
</evidence>
<sequence>MTTMTQMPLPPQDSAASSASTTRSEDFEAGLRNRRRILGDAWVDRSLENRTPFNAEFQELITRHAWQDIWGRPALGDRTRRFMVLSMMLGIHAYEEFALHVRAALDGPPESRLTPDEIKEVILMAAIYCGVPVANHAFGIATGILREKGLLPPPGPVPQG</sequence>
<evidence type="ECO:0000313" key="4">
    <source>
        <dbReference type="Proteomes" id="UP000002482"/>
    </source>
</evidence>
<dbReference type="Proteomes" id="UP000002482">
    <property type="component" value="Chromosome"/>
</dbReference>
<dbReference type="EMBL" id="CP002521">
    <property type="protein sequence ID" value="ADX45619.1"/>
    <property type="molecule type" value="Genomic_DNA"/>
</dbReference>
<dbReference type="KEGG" id="aaa:Acav_1701"/>
<proteinExistence type="predicted"/>
<dbReference type="Pfam" id="PF02627">
    <property type="entry name" value="CMD"/>
    <property type="match status" value="1"/>
</dbReference>
<evidence type="ECO:0000256" key="1">
    <source>
        <dbReference type="SAM" id="MobiDB-lite"/>
    </source>
</evidence>
<dbReference type="Gene3D" id="1.20.1290.10">
    <property type="entry name" value="AhpD-like"/>
    <property type="match status" value="1"/>
</dbReference>
<gene>
    <name evidence="3" type="ordered locus">Acav_1701</name>
</gene>
<dbReference type="PANTHER" id="PTHR33570">
    <property type="entry name" value="4-CARBOXYMUCONOLACTONE DECARBOXYLASE FAMILY PROTEIN"/>
    <property type="match status" value="1"/>
</dbReference>
<name>F0Q5J1_PARA1</name>
<feature type="domain" description="Carboxymuconolactone decarboxylase-like" evidence="2">
    <location>
        <begin position="56"/>
        <end position="142"/>
    </location>
</feature>
<protein>
    <submittedName>
        <fullName evidence="3">Carboxymuconolactone decarboxylase</fullName>
    </submittedName>
</protein>
<reference evidence="3" key="1">
    <citation type="submission" date="2011-02" db="EMBL/GenBank/DDBJ databases">
        <title>Complete sequence of Acidovorax avenae subsp. avenae ATCC 19860.</title>
        <authorList>
            <consortium name="US DOE Joint Genome Institute"/>
            <person name="Lucas S."/>
            <person name="Copeland A."/>
            <person name="Lapidus A."/>
            <person name="Cheng J.-F."/>
            <person name="Goodwin L."/>
            <person name="Pitluck S."/>
            <person name="Chertkov O."/>
            <person name="Held B."/>
            <person name="Detter J.C."/>
            <person name="Han C."/>
            <person name="Tapia R."/>
            <person name="Land M."/>
            <person name="Hauser L."/>
            <person name="Kyrpides N."/>
            <person name="Ivanova N."/>
            <person name="Ovchinnikova G."/>
            <person name="Pagani I."/>
            <person name="Gordon S."/>
            <person name="Woyke T."/>
        </authorList>
    </citation>
    <scope>NUCLEOTIDE SEQUENCE</scope>
    <source>
        <strain evidence="3">ATCC 19860</strain>
    </source>
</reference>
<dbReference type="InterPro" id="IPR003779">
    <property type="entry name" value="CMD-like"/>
</dbReference>
<dbReference type="PANTHER" id="PTHR33570:SF2">
    <property type="entry name" value="CARBOXYMUCONOLACTONE DECARBOXYLASE-LIKE DOMAIN-CONTAINING PROTEIN"/>
    <property type="match status" value="1"/>
</dbReference>
<dbReference type="HOGENOM" id="CLU_070025_3_1_4"/>
<organism evidence="3 4">
    <name type="scientific">Paracidovorax avenae (strain ATCC 19860 / DSM 7227 / CCUG 15838 / JCM 20985 / LMG 2117 / NCPPB 1011)</name>
    <name type="common">Acidovorax avenae</name>
    <dbReference type="NCBI Taxonomy" id="643561"/>
    <lineage>
        <taxon>Bacteria</taxon>
        <taxon>Pseudomonadati</taxon>
        <taxon>Pseudomonadota</taxon>
        <taxon>Betaproteobacteria</taxon>
        <taxon>Burkholderiales</taxon>
        <taxon>Comamonadaceae</taxon>
        <taxon>Paracidovorax</taxon>
    </lineage>
</organism>
<dbReference type="InterPro" id="IPR029032">
    <property type="entry name" value="AhpD-like"/>
</dbReference>
<dbReference type="InterPro" id="IPR052512">
    <property type="entry name" value="4CMD/NDH-1_regulator"/>
</dbReference>